<evidence type="ECO:0000313" key="2">
    <source>
        <dbReference type="EMBL" id="MDF2097019.1"/>
    </source>
</evidence>
<keyword evidence="3" id="KW-1185">Reference proteome</keyword>
<sequence length="153" mass="16658">MNAKHLLKLVTAIFLCAAVPALADQDRDRKVAGTLQWGEESVPLTDVRCGEREDAFRMRAEGKGLRLTLSFAGLADAKEGKLPALSAAVLQFSKDHAFEQAMFAMYDSLGDMSQYSAGLEGASGTQHLRAGNGPAFDRLPEGMDITYQFRCTR</sequence>
<name>A0ABT5YQ48_9PROT</name>
<protein>
    <submittedName>
        <fullName evidence="2">Uncharacterized protein</fullName>
    </submittedName>
</protein>
<dbReference type="RefSeq" id="WP_275823789.1">
    <property type="nucleotide sequence ID" value="NZ_JARHUD010000008.1"/>
</dbReference>
<dbReference type="EMBL" id="JARHUD010000008">
    <property type="protein sequence ID" value="MDF2097019.1"/>
    <property type="molecule type" value="Genomic_DNA"/>
</dbReference>
<organism evidence="2 3">
    <name type="scientific">Aquibaculum arenosum</name>
    <dbReference type="NCBI Taxonomy" id="3032591"/>
    <lineage>
        <taxon>Bacteria</taxon>
        <taxon>Pseudomonadati</taxon>
        <taxon>Pseudomonadota</taxon>
        <taxon>Alphaproteobacteria</taxon>
        <taxon>Rhodospirillales</taxon>
        <taxon>Rhodovibrionaceae</taxon>
        <taxon>Aquibaculum</taxon>
    </lineage>
</organism>
<keyword evidence="1" id="KW-0732">Signal</keyword>
<dbReference type="Proteomes" id="UP001215503">
    <property type="component" value="Unassembled WGS sequence"/>
</dbReference>
<accession>A0ABT5YQ48</accession>
<reference evidence="2 3" key="1">
    <citation type="submission" date="2023-03" db="EMBL/GenBank/DDBJ databases">
        <title>Fodinicurvata sp. CAU 1616 isolated from sea sendiment.</title>
        <authorList>
            <person name="Kim W."/>
        </authorList>
    </citation>
    <scope>NUCLEOTIDE SEQUENCE [LARGE SCALE GENOMIC DNA]</scope>
    <source>
        <strain evidence="2 3">CAU 1616</strain>
    </source>
</reference>
<gene>
    <name evidence="2" type="ORF">P2G67_13635</name>
</gene>
<feature type="signal peptide" evidence="1">
    <location>
        <begin position="1"/>
        <end position="23"/>
    </location>
</feature>
<evidence type="ECO:0000256" key="1">
    <source>
        <dbReference type="SAM" id="SignalP"/>
    </source>
</evidence>
<evidence type="ECO:0000313" key="3">
    <source>
        <dbReference type="Proteomes" id="UP001215503"/>
    </source>
</evidence>
<feature type="chain" id="PRO_5047098582" evidence="1">
    <location>
        <begin position="24"/>
        <end position="153"/>
    </location>
</feature>
<proteinExistence type="predicted"/>
<comment type="caution">
    <text evidence="2">The sequence shown here is derived from an EMBL/GenBank/DDBJ whole genome shotgun (WGS) entry which is preliminary data.</text>
</comment>